<feature type="domain" description="Fimbrial-type adhesion" evidence="6">
    <location>
        <begin position="34"/>
        <end position="186"/>
    </location>
</feature>
<reference evidence="7" key="1">
    <citation type="submission" date="2023-08" db="EMBL/GenBank/DDBJ databases">
        <title>Complete genome sequence of Shewanella oncorhynchi Z-P2, a siderophore putrebactin-producing bacterium.</title>
        <authorList>
            <person name="Zhang Y."/>
        </authorList>
    </citation>
    <scope>NUCLEOTIDE SEQUENCE</scope>
    <source>
        <strain evidence="7">Z-P2</strain>
    </source>
</reference>
<dbReference type="KEGG" id="sog:RA178_12345"/>
<feature type="chain" id="PRO_5041442063" description="Fimbrial-type adhesion domain-containing protein" evidence="5">
    <location>
        <begin position="29"/>
        <end position="187"/>
    </location>
</feature>
<accession>A0AA50KA52</accession>
<dbReference type="InterPro" id="IPR050263">
    <property type="entry name" value="Bact_Fimbrial_Adh_Pro"/>
</dbReference>
<proteinExistence type="inferred from homology"/>
<sequence length="187" mass="18948">MHKQYKSILTLAPTAALLLLAATSHVQAATNGQITITANVVAATCDVTLSTNNLDLGNYTPSQFISVAQPITSSVKNFTVGLSNCDVPMAPGHTANLVVSGPTLGGNPNIFNASGTNTGIMLNQVATPSTHISTGQKLQLAVAGATPSAADFNNKVLTMQAGLAATSTTGISTGSVSAPILFSFAYN</sequence>
<dbReference type="GO" id="GO:0009289">
    <property type="term" value="C:pilus"/>
    <property type="evidence" value="ECO:0007669"/>
    <property type="project" value="InterPro"/>
</dbReference>
<evidence type="ECO:0000259" key="6">
    <source>
        <dbReference type="Pfam" id="PF00419"/>
    </source>
</evidence>
<feature type="signal peptide" evidence="5">
    <location>
        <begin position="1"/>
        <end position="28"/>
    </location>
</feature>
<evidence type="ECO:0000256" key="2">
    <source>
        <dbReference type="ARBA" id="ARBA00006671"/>
    </source>
</evidence>
<comment type="subcellular location">
    <subcellularLocation>
        <location evidence="1">Fimbrium</location>
    </subcellularLocation>
</comment>
<name>A0AA50KA52_9GAMM</name>
<evidence type="ECO:0000256" key="4">
    <source>
        <dbReference type="ARBA" id="ARBA00023263"/>
    </source>
</evidence>
<evidence type="ECO:0000313" key="7">
    <source>
        <dbReference type="EMBL" id="WMB71232.1"/>
    </source>
</evidence>
<evidence type="ECO:0000256" key="3">
    <source>
        <dbReference type="ARBA" id="ARBA00022729"/>
    </source>
</evidence>
<dbReference type="InterPro" id="IPR036937">
    <property type="entry name" value="Adhesion_dom_fimbrial_sf"/>
</dbReference>
<dbReference type="EMBL" id="CP132914">
    <property type="protein sequence ID" value="WMB71232.1"/>
    <property type="molecule type" value="Genomic_DNA"/>
</dbReference>
<dbReference type="PANTHER" id="PTHR33420:SF12">
    <property type="entry name" value="FIMBRIN-LIKE PROTEIN FIMI-RELATED"/>
    <property type="match status" value="1"/>
</dbReference>
<dbReference type="InterPro" id="IPR000259">
    <property type="entry name" value="Adhesion_dom_fimbrial"/>
</dbReference>
<dbReference type="RefSeq" id="WP_306682036.1">
    <property type="nucleotide sequence ID" value="NZ_CP132914.1"/>
</dbReference>
<evidence type="ECO:0000256" key="5">
    <source>
        <dbReference type="SAM" id="SignalP"/>
    </source>
</evidence>
<dbReference type="GO" id="GO:0043709">
    <property type="term" value="P:cell adhesion involved in single-species biofilm formation"/>
    <property type="evidence" value="ECO:0007669"/>
    <property type="project" value="TreeGrafter"/>
</dbReference>
<keyword evidence="3 5" id="KW-0732">Signal</keyword>
<dbReference type="AlphaFoldDB" id="A0AA50KA52"/>
<dbReference type="GeneID" id="301339986"/>
<gene>
    <name evidence="7" type="ORF">RA178_12345</name>
</gene>
<dbReference type="SUPFAM" id="SSF49401">
    <property type="entry name" value="Bacterial adhesins"/>
    <property type="match status" value="1"/>
</dbReference>
<dbReference type="Proteomes" id="UP001236800">
    <property type="component" value="Chromosome"/>
</dbReference>
<dbReference type="Pfam" id="PF00419">
    <property type="entry name" value="Fimbrial"/>
    <property type="match status" value="1"/>
</dbReference>
<organism evidence="7">
    <name type="scientific">Shewanella oncorhynchi</name>
    <dbReference type="NCBI Taxonomy" id="2726434"/>
    <lineage>
        <taxon>Bacteria</taxon>
        <taxon>Pseudomonadati</taxon>
        <taxon>Pseudomonadota</taxon>
        <taxon>Gammaproteobacteria</taxon>
        <taxon>Alteromonadales</taxon>
        <taxon>Shewanellaceae</taxon>
        <taxon>Shewanella</taxon>
    </lineage>
</organism>
<comment type="similarity">
    <text evidence="2">Belongs to the fimbrial protein family.</text>
</comment>
<evidence type="ECO:0000256" key="1">
    <source>
        <dbReference type="ARBA" id="ARBA00004561"/>
    </source>
</evidence>
<protein>
    <recommendedName>
        <fullName evidence="6">Fimbrial-type adhesion domain-containing protein</fullName>
    </recommendedName>
</protein>
<dbReference type="InterPro" id="IPR008966">
    <property type="entry name" value="Adhesion_dom_sf"/>
</dbReference>
<dbReference type="PANTHER" id="PTHR33420">
    <property type="entry name" value="FIMBRIAL SUBUNIT ELFA-RELATED"/>
    <property type="match status" value="1"/>
</dbReference>
<dbReference type="Gene3D" id="2.60.40.1090">
    <property type="entry name" value="Fimbrial-type adhesion domain"/>
    <property type="match status" value="1"/>
</dbReference>
<keyword evidence="4" id="KW-0281">Fimbrium</keyword>